<feature type="transmembrane region" description="Helical" evidence="7">
    <location>
        <begin position="6"/>
        <end position="21"/>
    </location>
</feature>
<dbReference type="PANTHER" id="PTHR34583">
    <property type="entry name" value="ANTIPORTER SUBUNIT MNHC2-RELATED"/>
    <property type="match status" value="1"/>
</dbReference>
<name>A0ABT8C8H8_9BACT</name>
<reference evidence="9" key="1">
    <citation type="journal article" date="2019" name="Int. J. Syst. Evol. Microbiol.">
        <title>The Global Catalogue of Microorganisms (GCM) 10K type strain sequencing project: providing services to taxonomists for standard genome sequencing and annotation.</title>
        <authorList>
            <consortium name="The Broad Institute Genomics Platform"/>
            <consortium name="The Broad Institute Genome Sequencing Center for Infectious Disease"/>
            <person name="Wu L."/>
            <person name="Ma J."/>
        </authorList>
    </citation>
    <scope>NUCLEOTIDE SEQUENCE [LARGE SCALE GENOMIC DNA]</scope>
    <source>
        <strain evidence="9">CECT 7706</strain>
    </source>
</reference>
<keyword evidence="9" id="KW-1185">Reference proteome</keyword>
<evidence type="ECO:0000313" key="8">
    <source>
        <dbReference type="EMBL" id="MDN3689094.1"/>
    </source>
</evidence>
<evidence type="ECO:0000256" key="2">
    <source>
        <dbReference type="ARBA" id="ARBA00010388"/>
    </source>
</evidence>
<sequence>MELLLVIIIGLLYAAGIYMMLRRSLVKLIIGLILLGNGANLLIFLLGKIVKGEPPIIGPSEKMLGEIYADPVPQALILTAIVISFGLQAFAIILIKRAYKVVKTDDLDEMYATDEDL</sequence>
<dbReference type="InterPro" id="IPR039428">
    <property type="entry name" value="NUOK/Mnh_C1-like"/>
</dbReference>
<keyword evidence="4 7" id="KW-0812">Transmembrane</keyword>
<dbReference type="NCBIfam" id="NF006573">
    <property type="entry name" value="PRK09094.1"/>
    <property type="match status" value="1"/>
</dbReference>
<organism evidence="8 9">
    <name type="scientific">Cyclobacterium jeungdonense</name>
    <dbReference type="NCBI Taxonomy" id="708087"/>
    <lineage>
        <taxon>Bacteria</taxon>
        <taxon>Pseudomonadati</taxon>
        <taxon>Bacteroidota</taxon>
        <taxon>Cytophagia</taxon>
        <taxon>Cytophagales</taxon>
        <taxon>Cyclobacteriaceae</taxon>
        <taxon>Cyclobacterium</taxon>
    </lineage>
</organism>
<keyword evidence="5 7" id="KW-1133">Transmembrane helix</keyword>
<dbReference type="PANTHER" id="PTHR34583:SF2">
    <property type="entry name" value="ANTIPORTER SUBUNIT MNHC2-RELATED"/>
    <property type="match status" value="1"/>
</dbReference>
<dbReference type="Proteomes" id="UP001236663">
    <property type="component" value="Unassembled WGS sequence"/>
</dbReference>
<comment type="caution">
    <text evidence="8">The sequence shown here is derived from an EMBL/GenBank/DDBJ whole genome shotgun (WGS) entry which is preliminary data.</text>
</comment>
<evidence type="ECO:0000256" key="4">
    <source>
        <dbReference type="ARBA" id="ARBA00022692"/>
    </source>
</evidence>
<evidence type="ECO:0000256" key="7">
    <source>
        <dbReference type="SAM" id="Phobius"/>
    </source>
</evidence>
<proteinExistence type="inferred from homology"/>
<dbReference type="EMBL" id="JAUFQS010000018">
    <property type="protein sequence ID" value="MDN3689094.1"/>
    <property type="molecule type" value="Genomic_DNA"/>
</dbReference>
<dbReference type="RefSeq" id="WP_163387455.1">
    <property type="nucleotide sequence ID" value="NZ_JAUFQS010000018.1"/>
</dbReference>
<dbReference type="NCBIfam" id="NF009302">
    <property type="entry name" value="PRK12659.1"/>
    <property type="match status" value="1"/>
</dbReference>
<dbReference type="Gene3D" id="1.10.287.3510">
    <property type="match status" value="1"/>
</dbReference>
<evidence type="ECO:0000313" key="9">
    <source>
        <dbReference type="Proteomes" id="UP001236663"/>
    </source>
</evidence>
<dbReference type="InterPro" id="IPR050601">
    <property type="entry name" value="CPA3_antiporter_subunitC"/>
</dbReference>
<protein>
    <submittedName>
        <fullName evidence="8">Na+/H+ antiporter subunit C</fullName>
    </submittedName>
</protein>
<dbReference type="Pfam" id="PF00420">
    <property type="entry name" value="Oxidored_q2"/>
    <property type="match status" value="1"/>
</dbReference>
<accession>A0ABT8C8H8</accession>
<evidence type="ECO:0000256" key="1">
    <source>
        <dbReference type="ARBA" id="ARBA00004651"/>
    </source>
</evidence>
<gene>
    <name evidence="8" type="ORF">QWZ15_14745</name>
</gene>
<feature type="transmembrane region" description="Helical" evidence="7">
    <location>
        <begin position="28"/>
        <end position="50"/>
    </location>
</feature>
<feature type="transmembrane region" description="Helical" evidence="7">
    <location>
        <begin position="75"/>
        <end position="95"/>
    </location>
</feature>
<keyword evidence="6 7" id="KW-0472">Membrane</keyword>
<keyword evidence="3" id="KW-1003">Cell membrane</keyword>
<evidence type="ECO:0000256" key="5">
    <source>
        <dbReference type="ARBA" id="ARBA00022989"/>
    </source>
</evidence>
<comment type="subcellular location">
    <subcellularLocation>
        <location evidence="1">Cell membrane</location>
        <topology evidence="1">Multi-pass membrane protein</topology>
    </subcellularLocation>
</comment>
<evidence type="ECO:0000256" key="6">
    <source>
        <dbReference type="ARBA" id="ARBA00023136"/>
    </source>
</evidence>
<evidence type="ECO:0000256" key="3">
    <source>
        <dbReference type="ARBA" id="ARBA00022475"/>
    </source>
</evidence>
<comment type="similarity">
    <text evidence="2">Belongs to the CPA3 antiporters (TC 2.A.63) subunit C family.</text>
</comment>